<feature type="region of interest" description="Disordered" evidence="1">
    <location>
        <begin position="66"/>
        <end position="88"/>
    </location>
</feature>
<sequence>MIIILDEQYNEVEIIPTCFSDAEAIAAAKKAVHEAALAGKTFTVVNEDGEFLFRAVSISEKNSDVKFEGDGTDQPGDNLATFSGSYAF</sequence>
<accession>A0A5X4PE55</accession>
<protein>
    <submittedName>
        <fullName evidence="2">Uncharacterized protein</fullName>
    </submittedName>
</protein>
<evidence type="ECO:0000313" key="2">
    <source>
        <dbReference type="EMBL" id="EBZ8648469.1"/>
    </source>
</evidence>
<organism evidence="2">
    <name type="scientific">Salmonella enterica subsp. enterica serovar Hull</name>
    <dbReference type="NCBI Taxonomy" id="1403564"/>
    <lineage>
        <taxon>Bacteria</taxon>
        <taxon>Pseudomonadati</taxon>
        <taxon>Pseudomonadota</taxon>
        <taxon>Gammaproteobacteria</taxon>
        <taxon>Enterobacterales</taxon>
        <taxon>Enterobacteriaceae</taxon>
        <taxon>Salmonella</taxon>
    </lineage>
</organism>
<evidence type="ECO:0000256" key="1">
    <source>
        <dbReference type="SAM" id="MobiDB-lite"/>
    </source>
</evidence>
<proteinExistence type="predicted"/>
<reference evidence="2" key="1">
    <citation type="submission" date="2018-11" db="EMBL/GenBank/DDBJ databases">
        <authorList>
            <person name="Ashton P.M."/>
            <person name="Dallman T."/>
            <person name="Nair S."/>
            <person name="De Pinna E."/>
            <person name="Peters T."/>
            <person name="Grant K."/>
        </authorList>
    </citation>
    <scope>NUCLEOTIDE SEQUENCE</scope>
    <source>
        <strain evidence="2">638096</strain>
    </source>
</reference>
<dbReference type="EMBL" id="AAHSMS010000010">
    <property type="protein sequence ID" value="EBZ8648469.1"/>
    <property type="molecule type" value="Genomic_DNA"/>
</dbReference>
<comment type="caution">
    <text evidence="2">The sequence shown here is derived from an EMBL/GenBank/DDBJ whole genome shotgun (WGS) entry which is preliminary data.</text>
</comment>
<gene>
    <name evidence="2" type="ORF">EHB58_09615</name>
</gene>
<name>A0A5X4PE55_SALET</name>
<dbReference type="AlphaFoldDB" id="A0A5X4PE55"/>